<gene>
    <name evidence="2" type="ORF">LKD40_00590</name>
</gene>
<feature type="domain" description="Cpl-7 lysozyme C-terminal" evidence="1">
    <location>
        <begin position="462"/>
        <end position="503"/>
    </location>
</feature>
<evidence type="ECO:0000259" key="1">
    <source>
        <dbReference type="SMART" id="SM01095"/>
    </source>
</evidence>
<dbReference type="RefSeq" id="WP_227588314.1">
    <property type="nucleotide sequence ID" value="NZ_JAJEQQ010000001.1"/>
</dbReference>
<dbReference type="InterPro" id="IPR036365">
    <property type="entry name" value="PGBD-like_sf"/>
</dbReference>
<protein>
    <submittedName>
        <fullName evidence="2">Phage tail-type lysozyme domain-containing protein</fullName>
    </submittedName>
</protein>
<dbReference type="InterPro" id="IPR002477">
    <property type="entry name" value="Peptidoglycan-bd-like"/>
</dbReference>
<dbReference type="Pfam" id="PF25309">
    <property type="entry name" value="ELLD"/>
    <property type="match status" value="1"/>
</dbReference>
<dbReference type="InterPro" id="IPR013168">
    <property type="entry name" value="Cpl_7_lyso_C"/>
</dbReference>
<keyword evidence="3" id="KW-1185">Reference proteome</keyword>
<proteinExistence type="predicted"/>
<dbReference type="AlphaFoldDB" id="A0AAW4W2Y2"/>
<dbReference type="InterPro" id="IPR036366">
    <property type="entry name" value="PGBDSf"/>
</dbReference>
<reference evidence="2 3" key="1">
    <citation type="submission" date="2021-10" db="EMBL/GenBank/DDBJ databases">
        <title>Anaerobic single-cell dispensing facilitates the cultivation of human gut bacteria.</title>
        <authorList>
            <person name="Afrizal A."/>
        </authorList>
    </citation>
    <scope>NUCLEOTIDE SEQUENCE [LARGE SCALE GENOMIC DNA]</scope>
    <source>
        <strain evidence="2 3">CLA-AA-H217</strain>
    </source>
</reference>
<dbReference type="SMART" id="SM01095">
    <property type="entry name" value="Cpl-7"/>
    <property type="match status" value="2"/>
</dbReference>
<evidence type="ECO:0000313" key="2">
    <source>
        <dbReference type="EMBL" id="MCC2226321.1"/>
    </source>
</evidence>
<dbReference type="InterPro" id="IPR057370">
    <property type="entry name" value="ELLD"/>
</dbReference>
<dbReference type="Pfam" id="PF18013">
    <property type="entry name" value="Phage_lysozyme2"/>
    <property type="match status" value="1"/>
</dbReference>
<sequence length="551" mass="60298">MSINVEAEKRAYKKFRQAGMTAAGACGLIGNLEAESDGFYTNRVEYLCLKRLKENGKVYTDTTYTAAIDSGKISCEEFLHPLSGKQYGYGLAQWTSPGRKSGLWNFAKQRGVSIADEDMQLDFLLKELRESYSPVLAILKSATTIRQASDVVLKKFEIPANTGESVCESRAARGQKFYNDYAKEEKIVSVKISNCGHDENGRYAGGQAGDQTGTEYQIINWYNRPWLCVLRFEDQEVAALIAEMATQAANNNMIGYDQGTAGNSNDRYTFWEQLAANGYDPSKIKKPCETDCSQSTASIVKAVGYRLNKPKLKAVSIYLTTYNMRSAFKTAGAKVLTDQKYLTSGTCLKPGDILLNDNHHVAIAVSGDASSNATPAKKNYLEKGDSGSEVTTMQKMLIKVGYSCGSAGADGDFGSGTDEALRKFQKDNRLVVDGQYGTNSKAKLTALYNKKVGTTTSTKKDVTTVAKEVIAGKWGSGDERKKKLTAAGYNYDAVQKKVNELLKASTKKSIAEVAKEVVSGKWGNGADRKKKLEAAGYNYSEVQKEVNKLLK</sequence>
<dbReference type="EMBL" id="JAJEQQ010000001">
    <property type="protein sequence ID" value="MCC2226321.1"/>
    <property type="molecule type" value="Genomic_DNA"/>
</dbReference>
<dbReference type="Gene3D" id="1.10.101.10">
    <property type="entry name" value="PGBD-like superfamily/PGBD"/>
    <property type="match status" value="1"/>
</dbReference>
<name>A0AAW4W2Y2_9FIRM</name>
<comment type="caution">
    <text evidence="2">The sequence shown here is derived from an EMBL/GenBank/DDBJ whole genome shotgun (WGS) entry which is preliminary data.</text>
</comment>
<organism evidence="2 3">
    <name type="scientific">Blautia fusiformis</name>
    <dbReference type="NCBI Taxonomy" id="2881264"/>
    <lineage>
        <taxon>Bacteria</taxon>
        <taxon>Bacillati</taxon>
        <taxon>Bacillota</taxon>
        <taxon>Clostridia</taxon>
        <taxon>Lachnospirales</taxon>
        <taxon>Lachnospiraceae</taxon>
        <taxon>Blautia</taxon>
    </lineage>
</organism>
<dbReference type="SUPFAM" id="SSF47090">
    <property type="entry name" value="PGBD-like"/>
    <property type="match status" value="1"/>
</dbReference>
<dbReference type="Pfam" id="PF01471">
    <property type="entry name" value="PG_binding_1"/>
    <property type="match status" value="1"/>
</dbReference>
<dbReference type="Proteomes" id="UP001198612">
    <property type="component" value="Unassembled WGS sequence"/>
</dbReference>
<feature type="domain" description="Cpl-7 lysozyme C-terminal" evidence="1">
    <location>
        <begin position="510"/>
        <end position="551"/>
    </location>
</feature>
<dbReference type="InterPro" id="IPR041219">
    <property type="entry name" value="Phage_lysozyme2"/>
</dbReference>
<dbReference type="Pfam" id="PF08230">
    <property type="entry name" value="CW_7"/>
    <property type="match status" value="2"/>
</dbReference>
<evidence type="ECO:0000313" key="3">
    <source>
        <dbReference type="Proteomes" id="UP001198612"/>
    </source>
</evidence>
<dbReference type="Gene3D" id="1.10.530.10">
    <property type="match status" value="1"/>
</dbReference>
<accession>A0AAW4W2Y2</accession>